<evidence type="ECO:0000256" key="2">
    <source>
        <dbReference type="ARBA" id="ARBA00005201"/>
    </source>
</evidence>
<keyword evidence="3 14" id="KW-0285">Flavoprotein</keyword>
<organism evidence="16 17">
    <name type="scientific">Anaeroglobus geminatus F0357</name>
    <dbReference type="NCBI Taxonomy" id="861450"/>
    <lineage>
        <taxon>Bacteria</taxon>
        <taxon>Bacillati</taxon>
        <taxon>Bacillota</taxon>
        <taxon>Negativicutes</taxon>
        <taxon>Veillonellales</taxon>
        <taxon>Veillonellaceae</taxon>
        <taxon>Anaeroglobus</taxon>
    </lineage>
</organism>
<evidence type="ECO:0000256" key="14">
    <source>
        <dbReference type="PIRNR" id="PIRNR004491"/>
    </source>
</evidence>
<comment type="catalytic activity">
    <reaction evidence="12 14">
        <text>riboflavin + ATP = FMN + ADP + H(+)</text>
        <dbReference type="Rhea" id="RHEA:14357"/>
        <dbReference type="ChEBI" id="CHEBI:15378"/>
        <dbReference type="ChEBI" id="CHEBI:30616"/>
        <dbReference type="ChEBI" id="CHEBI:57986"/>
        <dbReference type="ChEBI" id="CHEBI:58210"/>
        <dbReference type="ChEBI" id="CHEBI:456216"/>
        <dbReference type="EC" id="2.7.1.26"/>
    </reaction>
</comment>
<dbReference type="RefSeq" id="WP_006789286.1">
    <property type="nucleotide sequence ID" value="NZ_JH417567.1"/>
</dbReference>
<feature type="domain" description="Riboflavin kinase" evidence="15">
    <location>
        <begin position="183"/>
        <end position="307"/>
    </location>
</feature>
<keyword evidence="8 14" id="KW-0418">Kinase</keyword>
<dbReference type="InterPro" id="IPR023468">
    <property type="entry name" value="Riboflavin_kinase"/>
</dbReference>
<sequence length="309" mass="33975">MEIYHSLEEAKPCKGAVIALGTFDGVHIGHQQVMKTAADEAARAGVPSLVVTFTAHPLSVLFPEKEPLRLATLEQKTEYIRAVGVDGLVLLPVTKEFLNESPEEFCRSLIDSIGPTKIVVGANFTYGKHAAGNIRTLKASMGKAGIPVRILDLVATPAGGHPVSSTIIRCLVKGGKMEEVRELLGHPFELTGEVVTGDRRGNTIGFATANLLVPRRMAVPPDGVYMTTLIIDGRELPSMTNIGNNPTFMRQYRRVETHVINWEGNLYGKTVSVRFYKRIRDEKKFASITELVDAMKNDEKYVLSHFSVF</sequence>
<keyword evidence="11" id="KW-0511">Multifunctional enzyme</keyword>
<comment type="caution">
    <text evidence="16">The sequence shown here is derived from an EMBL/GenBank/DDBJ whole genome shotgun (WGS) entry which is preliminary data.</text>
</comment>
<evidence type="ECO:0000256" key="10">
    <source>
        <dbReference type="ARBA" id="ARBA00022840"/>
    </source>
</evidence>
<dbReference type="EMBL" id="AGCJ01000010">
    <property type="protein sequence ID" value="EHM43259.1"/>
    <property type="molecule type" value="Genomic_DNA"/>
</dbReference>
<evidence type="ECO:0000259" key="15">
    <source>
        <dbReference type="SMART" id="SM00904"/>
    </source>
</evidence>
<reference evidence="16 17" key="1">
    <citation type="submission" date="2011-08" db="EMBL/GenBank/DDBJ databases">
        <authorList>
            <person name="Weinstock G."/>
            <person name="Sodergren E."/>
            <person name="Clifton S."/>
            <person name="Fulton L."/>
            <person name="Fulton B."/>
            <person name="Courtney L."/>
            <person name="Fronick C."/>
            <person name="Harrison M."/>
            <person name="Strong C."/>
            <person name="Farmer C."/>
            <person name="Delahaunty K."/>
            <person name="Markovic C."/>
            <person name="Hall O."/>
            <person name="Minx P."/>
            <person name="Tomlinson C."/>
            <person name="Mitreva M."/>
            <person name="Hou S."/>
            <person name="Chen J."/>
            <person name="Wollam A."/>
            <person name="Pepin K.H."/>
            <person name="Johnson M."/>
            <person name="Bhonagiri V."/>
            <person name="Zhang X."/>
            <person name="Suruliraj S."/>
            <person name="Warren W."/>
            <person name="Chinwalla A."/>
            <person name="Mardis E.R."/>
            <person name="Wilson R.K."/>
        </authorList>
    </citation>
    <scope>NUCLEOTIDE SEQUENCE [LARGE SCALE GENOMIC DNA]</scope>
    <source>
        <strain evidence="16 17">F0357</strain>
    </source>
</reference>
<dbReference type="CDD" id="cd02064">
    <property type="entry name" value="FAD_synthetase_N"/>
    <property type="match status" value="1"/>
</dbReference>
<evidence type="ECO:0000313" key="16">
    <source>
        <dbReference type="EMBL" id="EHM43259.1"/>
    </source>
</evidence>
<dbReference type="GO" id="GO:0009231">
    <property type="term" value="P:riboflavin biosynthetic process"/>
    <property type="evidence" value="ECO:0007669"/>
    <property type="project" value="InterPro"/>
</dbReference>
<dbReference type="FunFam" id="3.40.50.620:FF:000021">
    <property type="entry name" value="Riboflavin biosynthesis protein"/>
    <property type="match status" value="1"/>
</dbReference>
<comment type="pathway">
    <text evidence="1 14">Cofactor biosynthesis; FAD biosynthesis; FAD from FMN: step 1/1.</text>
</comment>
<keyword evidence="9 14" id="KW-0274">FAD</keyword>
<evidence type="ECO:0000256" key="8">
    <source>
        <dbReference type="ARBA" id="ARBA00022777"/>
    </source>
</evidence>
<keyword evidence="6 14" id="KW-0548">Nucleotidyltransferase</keyword>
<protein>
    <recommendedName>
        <fullName evidence="14">Riboflavin biosynthesis protein</fullName>
    </recommendedName>
    <domain>
        <recommendedName>
            <fullName evidence="14">Riboflavin kinase</fullName>
            <ecNumber evidence="14">2.7.1.26</ecNumber>
        </recommendedName>
        <alternativeName>
            <fullName evidence="14">Flavokinase</fullName>
        </alternativeName>
    </domain>
    <domain>
        <recommendedName>
            <fullName evidence="14">FMN adenylyltransferase</fullName>
            <ecNumber evidence="14">2.7.7.2</ecNumber>
        </recommendedName>
        <alternativeName>
            <fullName evidence="14">FAD pyrophosphorylase</fullName>
        </alternativeName>
        <alternativeName>
            <fullName evidence="14">FAD synthase</fullName>
        </alternativeName>
    </domain>
</protein>
<accession>G9YF91</accession>
<dbReference type="EC" id="2.7.1.26" evidence="14"/>
<dbReference type="HOGENOM" id="CLU_048437_0_2_9"/>
<dbReference type="SUPFAM" id="SSF52374">
    <property type="entry name" value="Nucleotidylyl transferase"/>
    <property type="match status" value="1"/>
</dbReference>
<keyword evidence="5 14" id="KW-0808">Transferase</keyword>
<dbReference type="NCBIfam" id="NF004160">
    <property type="entry name" value="PRK05627.1-3"/>
    <property type="match status" value="1"/>
</dbReference>
<evidence type="ECO:0000256" key="9">
    <source>
        <dbReference type="ARBA" id="ARBA00022827"/>
    </source>
</evidence>
<evidence type="ECO:0000256" key="3">
    <source>
        <dbReference type="ARBA" id="ARBA00022630"/>
    </source>
</evidence>
<evidence type="ECO:0000256" key="1">
    <source>
        <dbReference type="ARBA" id="ARBA00004726"/>
    </source>
</evidence>
<comment type="similarity">
    <text evidence="14">Belongs to the ribF family.</text>
</comment>
<dbReference type="InterPro" id="IPR014729">
    <property type="entry name" value="Rossmann-like_a/b/a_fold"/>
</dbReference>
<dbReference type="OrthoDB" id="9803667at2"/>
<dbReference type="GO" id="GO:0008531">
    <property type="term" value="F:riboflavin kinase activity"/>
    <property type="evidence" value="ECO:0007669"/>
    <property type="project" value="UniProtKB-UniRule"/>
</dbReference>
<dbReference type="InterPro" id="IPR023465">
    <property type="entry name" value="Riboflavin_kinase_dom_sf"/>
</dbReference>
<dbReference type="PANTHER" id="PTHR22749">
    <property type="entry name" value="RIBOFLAVIN KINASE/FMN ADENYLYLTRANSFERASE"/>
    <property type="match status" value="1"/>
</dbReference>
<dbReference type="PIRSF" id="PIRSF004491">
    <property type="entry name" value="FAD_Synth"/>
    <property type="match status" value="1"/>
</dbReference>
<name>G9YF91_9FIRM</name>
<evidence type="ECO:0000256" key="13">
    <source>
        <dbReference type="ARBA" id="ARBA00049494"/>
    </source>
</evidence>
<dbReference type="STRING" id="861450.HMPREF0080_00302"/>
<dbReference type="Proteomes" id="UP000005481">
    <property type="component" value="Unassembled WGS sequence"/>
</dbReference>
<evidence type="ECO:0000256" key="6">
    <source>
        <dbReference type="ARBA" id="ARBA00022695"/>
    </source>
</evidence>
<dbReference type="UniPathway" id="UPA00276">
    <property type="reaction ID" value="UER00406"/>
</dbReference>
<gene>
    <name evidence="16" type="ORF">HMPREF0080_00302</name>
</gene>
<comment type="catalytic activity">
    <reaction evidence="13 14">
        <text>FMN + ATP + H(+) = FAD + diphosphate</text>
        <dbReference type="Rhea" id="RHEA:17237"/>
        <dbReference type="ChEBI" id="CHEBI:15378"/>
        <dbReference type="ChEBI" id="CHEBI:30616"/>
        <dbReference type="ChEBI" id="CHEBI:33019"/>
        <dbReference type="ChEBI" id="CHEBI:57692"/>
        <dbReference type="ChEBI" id="CHEBI:58210"/>
        <dbReference type="EC" id="2.7.7.2"/>
    </reaction>
</comment>
<dbReference type="EC" id="2.7.7.2" evidence="14"/>
<dbReference type="GO" id="GO:0006747">
    <property type="term" value="P:FAD biosynthetic process"/>
    <property type="evidence" value="ECO:0007669"/>
    <property type="project" value="UniProtKB-UniRule"/>
</dbReference>
<dbReference type="InterPro" id="IPR002606">
    <property type="entry name" value="Riboflavin_kinase_bac"/>
</dbReference>
<dbReference type="SMART" id="SM00904">
    <property type="entry name" value="Flavokinase"/>
    <property type="match status" value="1"/>
</dbReference>
<evidence type="ECO:0000256" key="7">
    <source>
        <dbReference type="ARBA" id="ARBA00022741"/>
    </source>
</evidence>
<proteinExistence type="inferred from homology"/>
<dbReference type="PATRIC" id="fig|861450.3.peg.286"/>
<comment type="pathway">
    <text evidence="2 14">Cofactor biosynthesis; FMN biosynthesis; FMN from riboflavin (ATP route): step 1/1.</text>
</comment>
<keyword evidence="7 14" id="KW-0547">Nucleotide-binding</keyword>
<dbReference type="Gene3D" id="3.40.50.620">
    <property type="entry name" value="HUPs"/>
    <property type="match status" value="1"/>
</dbReference>
<evidence type="ECO:0000256" key="12">
    <source>
        <dbReference type="ARBA" id="ARBA00047880"/>
    </source>
</evidence>
<evidence type="ECO:0000256" key="11">
    <source>
        <dbReference type="ARBA" id="ARBA00023268"/>
    </source>
</evidence>
<dbReference type="Pfam" id="PF01687">
    <property type="entry name" value="Flavokinase"/>
    <property type="match status" value="1"/>
</dbReference>
<dbReference type="SUPFAM" id="SSF82114">
    <property type="entry name" value="Riboflavin kinase-like"/>
    <property type="match status" value="1"/>
</dbReference>
<dbReference type="Pfam" id="PF06574">
    <property type="entry name" value="FAD_syn"/>
    <property type="match status" value="1"/>
</dbReference>
<dbReference type="InterPro" id="IPR015864">
    <property type="entry name" value="FAD_synthase"/>
</dbReference>
<dbReference type="NCBIfam" id="TIGR00083">
    <property type="entry name" value="ribF"/>
    <property type="match status" value="1"/>
</dbReference>
<keyword evidence="4 14" id="KW-0288">FMN</keyword>
<dbReference type="eggNOG" id="COG0196">
    <property type="taxonomic scope" value="Bacteria"/>
</dbReference>
<dbReference type="GO" id="GO:0005524">
    <property type="term" value="F:ATP binding"/>
    <property type="evidence" value="ECO:0007669"/>
    <property type="project" value="UniProtKB-UniRule"/>
</dbReference>
<keyword evidence="17" id="KW-1185">Reference proteome</keyword>
<evidence type="ECO:0000256" key="5">
    <source>
        <dbReference type="ARBA" id="ARBA00022679"/>
    </source>
</evidence>
<dbReference type="GO" id="GO:0009398">
    <property type="term" value="P:FMN biosynthetic process"/>
    <property type="evidence" value="ECO:0007669"/>
    <property type="project" value="UniProtKB-UniRule"/>
</dbReference>
<evidence type="ECO:0000313" key="17">
    <source>
        <dbReference type="Proteomes" id="UP000005481"/>
    </source>
</evidence>
<dbReference type="InterPro" id="IPR015865">
    <property type="entry name" value="Riboflavin_kinase_bac/euk"/>
</dbReference>
<evidence type="ECO:0000256" key="4">
    <source>
        <dbReference type="ARBA" id="ARBA00022643"/>
    </source>
</evidence>
<dbReference type="AlphaFoldDB" id="G9YF91"/>
<keyword evidence="10 14" id="KW-0067">ATP-binding</keyword>
<dbReference type="Gene3D" id="2.40.30.30">
    <property type="entry name" value="Riboflavin kinase-like"/>
    <property type="match status" value="1"/>
</dbReference>
<dbReference type="GO" id="GO:0003919">
    <property type="term" value="F:FMN adenylyltransferase activity"/>
    <property type="evidence" value="ECO:0007669"/>
    <property type="project" value="UniProtKB-UniRule"/>
</dbReference>
<dbReference type="PANTHER" id="PTHR22749:SF6">
    <property type="entry name" value="RIBOFLAVIN KINASE"/>
    <property type="match status" value="1"/>
</dbReference>
<dbReference type="UniPathway" id="UPA00277">
    <property type="reaction ID" value="UER00407"/>
</dbReference>